<comment type="catalytic activity">
    <reaction evidence="14">
        <text>L-ornithine + H(+) = putrescine + CO2</text>
        <dbReference type="Rhea" id="RHEA:22964"/>
        <dbReference type="ChEBI" id="CHEBI:15378"/>
        <dbReference type="ChEBI" id="CHEBI:16526"/>
        <dbReference type="ChEBI" id="CHEBI:46911"/>
        <dbReference type="ChEBI" id="CHEBI:326268"/>
        <dbReference type="EC" id="4.1.1.17"/>
    </reaction>
</comment>
<evidence type="ECO:0000256" key="4">
    <source>
        <dbReference type="ARBA" id="ARBA00022490"/>
    </source>
</evidence>
<keyword evidence="8" id="KW-0456">Lyase</keyword>
<dbReference type="GO" id="GO:0005737">
    <property type="term" value="C:cytoplasm"/>
    <property type="evidence" value="ECO:0007669"/>
    <property type="project" value="UniProtKB-SubCell"/>
</dbReference>
<evidence type="ECO:0000256" key="3">
    <source>
        <dbReference type="ARBA" id="ARBA00008872"/>
    </source>
</evidence>
<comment type="similarity">
    <text evidence="3">Belongs to the Orn/Lys/Arg decarboxylase class-II family.</text>
</comment>
<feature type="modified residue" description="N6-(pyridoxal phosphate)lysine" evidence="15">
    <location>
        <position position="97"/>
    </location>
</feature>
<dbReference type="GeneID" id="30983622"/>
<dbReference type="Gene3D" id="3.20.20.10">
    <property type="entry name" value="Alanine racemase"/>
    <property type="match status" value="1"/>
</dbReference>
<protein>
    <recommendedName>
        <fullName evidence="12">Ornithine decarboxylase</fullName>
        <ecNumber evidence="10">4.1.1.17</ecNumber>
    </recommendedName>
</protein>
<dbReference type="GO" id="GO:0033387">
    <property type="term" value="P:putrescine biosynthetic process from arginine, via ornithine"/>
    <property type="evidence" value="ECO:0007669"/>
    <property type="project" value="TreeGrafter"/>
</dbReference>
<dbReference type="InterPro" id="IPR000183">
    <property type="entry name" value="Orn/DAP/Arg_de-COase"/>
</dbReference>
<evidence type="ECO:0000256" key="11">
    <source>
        <dbReference type="ARBA" id="ARBA00037173"/>
    </source>
</evidence>
<dbReference type="Proteomes" id="UP000094285">
    <property type="component" value="Unassembled WGS sequence"/>
</dbReference>
<dbReference type="FunFam" id="3.20.20.10:FF:000005">
    <property type="entry name" value="Ornithine decarboxylase"/>
    <property type="match status" value="1"/>
</dbReference>
<name>A0A1E4SML4_9ASCO</name>
<dbReference type="PRINTS" id="PR01179">
    <property type="entry name" value="ODADCRBXLASE"/>
</dbReference>
<dbReference type="AlphaFoldDB" id="A0A1E4SML4"/>
<keyword evidence="4" id="KW-0963">Cytoplasm</keyword>
<evidence type="ECO:0000256" key="13">
    <source>
        <dbReference type="ARBA" id="ARBA00046672"/>
    </source>
</evidence>
<evidence type="ECO:0000256" key="5">
    <source>
        <dbReference type="ARBA" id="ARBA00022793"/>
    </source>
</evidence>
<organism evidence="17 18">
    <name type="scientific">Suhomyces tanzawaensis NRRL Y-17324</name>
    <dbReference type="NCBI Taxonomy" id="984487"/>
    <lineage>
        <taxon>Eukaryota</taxon>
        <taxon>Fungi</taxon>
        <taxon>Dikarya</taxon>
        <taxon>Ascomycota</taxon>
        <taxon>Saccharomycotina</taxon>
        <taxon>Pichiomycetes</taxon>
        <taxon>Debaryomycetaceae</taxon>
        <taxon>Suhomyces</taxon>
    </lineage>
</organism>
<evidence type="ECO:0000256" key="14">
    <source>
        <dbReference type="ARBA" id="ARBA00049127"/>
    </source>
</evidence>
<dbReference type="InterPro" id="IPR029066">
    <property type="entry name" value="PLP-binding_barrel"/>
</dbReference>
<dbReference type="EC" id="4.1.1.17" evidence="10"/>
<comment type="subunit">
    <text evidence="13">Homodimer. Only the dimer is catalytically active, as the active sites are constructed of residues from both monomers.</text>
</comment>
<sequence length="448" mass="48808">MTPSVDVCHGPTLFDAAYQPLVEPFRPDQTAPARASASDNRSIVNQALVSHVAEIDHHSCDAGDEDSFFVCDLGLISRAFATWKRHLPRVHPFYAVKCNPNVEVLRLLLSLGANFDCASKTEIDTVLGLGIAPARIVYANPCKTNSFIRHAASAGVNMTTVDNPHELYKLKQHHPQCGILIRIVTDDEGALCRLSTKFGCSLDVAINQLLPLAHQLGLTVRGVAFHVGSGAKDFRSITRAIGDARTVFDKGIDLYGHPMNVLDIGGGFEPESFGESSHTVNAALDTFFPASYLDHHGIELVAEPGRFMVSNAFTLATHVIARRDLADDKIKAMIYINDGVYGNLNCILFDHQHPQAKVLKHGDTYHFQSTNQEGEVENDAEQGKHHFSIWGPTCDGLDCVSSDTVLSHDVEVGDWLYFSNVGAYTSTSTTSFNGFKGNAHVVYVSSAS</sequence>
<dbReference type="STRING" id="984487.A0A1E4SML4"/>
<dbReference type="InterPro" id="IPR002433">
    <property type="entry name" value="Orn_de-COase"/>
</dbReference>
<dbReference type="InterPro" id="IPR022653">
    <property type="entry name" value="De-COase2_pyr-phos_BS"/>
</dbReference>
<dbReference type="PROSITE" id="PS00878">
    <property type="entry name" value="ODR_DC_2_1"/>
    <property type="match status" value="1"/>
</dbReference>
<comment type="function">
    <text evidence="11">Catalyzes the first and rate-limiting step of polyamine biosynthesis that converts ornithine into putrescine, which is the precursor for the polyamines, spermidine and spermine. Polyamines are essential for cell proliferation and are implicated in cellular processes, ranging from DNA replication to apoptosis.</text>
</comment>
<dbReference type="FunFam" id="2.40.37.10:FF:000010">
    <property type="entry name" value="Ornithine decarboxylase"/>
    <property type="match status" value="1"/>
</dbReference>
<dbReference type="OrthoDB" id="5034579at2759"/>
<gene>
    <name evidence="17" type="ORF">CANTADRAFT_47668</name>
</gene>
<dbReference type="PANTHER" id="PTHR11482">
    <property type="entry name" value="ARGININE/DIAMINOPIMELATE/ORNITHINE DECARBOXYLASE"/>
    <property type="match status" value="1"/>
</dbReference>
<dbReference type="PROSITE" id="PS00879">
    <property type="entry name" value="ODR_DC_2_2"/>
    <property type="match status" value="1"/>
</dbReference>
<dbReference type="GO" id="GO:0015940">
    <property type="term" value="P:pantothenate biosynthetic process"/>
    <property type="evidence" value="ECO:0007669"/>
    <property type="project" value="EnsemblFungi"/>
</dbReference>
<evidence type="ECO:0000256" key="10">
    <source>
        <dbReference type="ARBA" id="ARBA00034138"/>
    </source>
</evidence>
<evidence type="ECO:0000256" key="6">
    <source>
        <dbReference type="ARBA" id="ARBA00022898"/>
    </source>
</evidence>
<comment type="pathway">
    <text evidence="9">Amine and polyamine biosynthesis; putrescine biosynthesis via L-ornithine pathway; putrescine from L-ornithine: step 1/1.</text>
</comment>
<evidence type="ECO:0000256" key="8">
    <source>
        <dbReference type="ARBA" id="ARBA00023239"/>
    </source>
</evidence>
<dbReference type="PANTHER" id="PTHR11482:SF6">
    <property type="entry name" value="ORNITHINE DECARBOXYLASE 1-RELATED"/>
    <property type="match status" value="1"/>
</dbReference>
<evidence type="ECO:0000256" key="1">
    <source>
        <dbReference type="ARBA" id="ARBA00001933"/>
    </source>
</evidence>
<evidence type="ECO:0000313" key="18">
    <source>
        <dbReference type="Proteomes" id="UP000094285"/>
    </source>
</evidence>
<dbReference type="SUPFAM" id="SSF51419">
    <property type="entry name" value="PLP-binding barrel"/>
    <property type="match status" value="1"/>
</dbReference>
<dbReference type="Pfam" id="PF02784">
    <property type="entry name" value="Orn_Arg_deC_N"/>
    <property type="match status" value="1"/>
</dbReference>
<feature type="domain" description="Orn/DAP/Arg decarboxylase 2 N-terminal" evidence="16">
    <location>
        <begin position="74"/>
        <end position="310"/>
    </location>
</feature>
<dbReference type="CDD" id="cd00622">
    <property type="entry name" value="PLPDE_III_ODC"/>
    <property type="match status" value="1"/>
</dbReference>
<dbReference type="PRINTS" id="PR01182">
    <property type="entry name" value="ORNDCRBXLASE"/>
</dbReference>
<evidence type="ECO:0000256" key="9">
    <source>
        <dbReference type="ARBA" id="ARBA00034115"/>
    </source>
</evidence>
<accession>A0A1E4SML4</accession>
<dbReference type="InterPro" id="IPR022644">
    <property type="entry name" value="De-COase2_N"/>
</dbReference>
<dbReference type="SUPFAM" id="SSF50621">
    <property type="entry name" value="Alanine racemase C-terminal domain-like"/>
    <property type="match status" value="1"/>
</dbReference>
<evidence type="ECO:0000256" key="7">
    <source>
        <dbReference type="ARBA" id="ARBA00023115"/>
    </source>
</evidence>
<comment type="subcellular location">
    <subcellularLocation>
        <location evidence="2">Cytoplasm</location>
    </subcellularLocation>
</comment>
<keyword evidence="5" id="KW-0210">Decarboxylase</keyword>
<dbReference type="InterPro" id="IPR022657">
    <property type="entry name" value="De-COase2_CS"/>
</dbReference>
<keyword evidence="6 15" id="KW-0663">Pyridoxal phosphate</keyword>
<comment type="cofactor">
    <cofactor evidence="1 15">
        <name>pyridoxal 5'-phosphate</name>
        <dbReference type="ChEBI" id="CHEBI:597326"/>
    </cofactor>
</comment>
<evidence type="ECO:0000256" key="15">
    <source>
        <dbReference type="PIRSR" id="PIRSR600183-50"/>
    </source>
</evidence>
<dbReference type="Gene3D" id="2.40.37.10">
    <property type="entry name" value="Lyase, Ornithine Decarboxylase, Chain A, domain 1"/>
    <property type="match status" value="1"/>
</dbReference>
<proteinExistence type="inferred from homology"/>
<dbReference type="InterPro" id="IPR009006">
    <property type="entry name" value="Ala_racemase/Decarboxylase_C"/>
</dbReference>
<dbReference type="RefSeq" id="XP_020065891.1">
    <property type="nucleotide sequence ID" value="XM_020209486.1"/>
</dbReference>
<evidence type="ECO:0000259" key="16">
    <source>
        <dbReference type="Pfam" id="PF02784"/>
    </source>
</evidence>
<evidence type="ECO:0000313" key="17">
    <source>
        <dbReference type="EMBL" id="ODV80769.1"/>
    </source>
</evidence>
<feature type="active site" description="Proton donor" evidence="15">
    <location>
        <position position="394"/>
    </location>
</feature>
<evidence type="ECO:0000256" key="2">
    <source>
        <dbReference type="ARBA" id="ARBA00004496"/>
    </source>
</evidence>
<keyword evidence="7" id="KW-0620">Polyamine biosynthesis</keyword>
<keyword evidence="18" id="KW-1185">Reference proteome</keyword>
<dbReference type="GO" id="GO:0004586">
    <property type="term" value="F:ornithine decarboxylase activity"/>
    <property type="evidence" value="ECO:0007669"/>
    <property type="project" value="UniProtKB-EC"/>
</dbReference>
<evidence type="ECO:0000256" key="12">
    <source>
        <dbReference type="ARBA" id="ARBA00039485"/>
    </source>
</evidence>
<reference evidence="18" key="1">
    <citation type="submission" date="2016-05" db="EMBL/GenBank/DDBJ databases">
        <title>Comparative genomics of biotechnologically important yeasts.</title>
        <authorList>
            <consortium name="DOE Joint Genome Institute"/>
            <person name="Riley R."/>
            <person name="Haridas S."/>
            <person name="Wolfe K.H."/>
            <person name="Lopes M.R."/>
            <person name="Hittinger C.T."/>
            <person name="Goker M."/>
            <person name="Salamov A."/>
            <person name="Wisecaver J."/>
            <person name="Long T.M."/>
            <person name="Aerts A.L."/>
            <person name="Barry K."/>
            <person name="Choi C."/>
            <person name="Clum A."/>
            <person name="Coughlan A.Y."/>
            <person name="Deshpande S."/>
            <person name="Douglass A.P."/>
            <person name="Hanson S.J."/>
            <person name="Klenk H.-P."/>
            <person name="Labutti K."/>
            <person name="Lapidus A."/>
            <person name="Lindquist E."/>
            <person name="Lipzen A."/>
            <person name="Meier-Kolthoff J.P."/>
            <person name="Ohm R.A."/>
            <person name="Otillar R.P."/>
            <person name="Pangilinan J."/>
            <person name="Peng Y."/>
            <person name="Rokas A."/>
            <person name="Rosa C.A."/>
            <person name="Scheuner C."/>
            <person name="Sibirny A.A."/>
            <person name="Slot J.C."/>
            <person name="Stielow J.B."/>
            <person name="Sun H."/>
            <person name="Kurtzman C.P."/>
            <person name="Blackwell M."/>
            <person name="Grigoriev I.V."/>
            <person name="Jeffries T.W."/>
        </authorList>
    </citation>
    <scope>NUCLEOTIDE SEQUENCE [LARGE SCALE GENOMIC DNA]</scope>
    <source>
        <strain evidence="18">NRRL Y-17324</strain>
    </source>
</reference>
<dbReference type="EMBL" id="KV453910">
    <property type="protein sequence ID" value="ODV80769.1"/>
    <property type="molecule type" value="Genomic_DNA"/>
</dbReference>